<dbReference type="STRING" id="649764.HMPREF0762_00877"/>
<name>D0WGC6_SLAES</name>
<accession>D0WGC6</accession>
<dbReference type="AlphaFoldDB" id="D0WGC6"/>
<protein>
    <submittedName>
        <fullName evidence="1">Uncharacterized protein</fullName>
    </submittedName>
</protein>
<organism evidence="1 2">
    <name type="scientific">Slackia exigua (strain ATCC 700122 / DSM 15923 / CIP 105133 / JCM 11022 / KCTC 5966 / S-7)</name>
    <dbReference type="NCBI Taxonomy" id="649764"/>
    <lineage>
        <taxon>Bacteria</taxon>
        <taxon>Bacillati</taxon>
        <taxon>Actinomycetota</taxon>
        <taxon>Coriobacteriia</taxon>
        <taxon>Eggerthellales</taxon>
        <taxon>Eggerthellaceae</taxon>
        <taxon>Slackia</taxon>
    </lineage>
</organism>
<comment type="caution">
    <text evidence="1">The sequence shown here is derived from an EMBL/GenBank/DDBJ whole genome shotgun (WGS) entry which is preliminary data.</text>
</comment>
<dbReference type="EMBL" id="ACUX02000006">
    <property type="protein sequence ID" value="EEZ61539.1"/>
    <property type="molecule type" value="Genomic_DNA"/>
</dbReference>
<proteinExistence type="predicted"/>
<keyword evidence="2" id="KW-1185">Reference proteome</keyword>
<reference evidence="1" key="1">
    <citation type="submission" date="2009-10" db="EMBL/GenBank/DDBJ databases">
        <authorList>
            <person name="Weinstock G."/>
            <person name="Sodergren E."/>
            <person name="Clifton S."/>
            <person name="Fulton L."/>
            <person name="Fulton B."/>
            <person name="Courtney L."/>
            <person name="Fronick C."/>
            <person name="Harrison M."/>
            <person name="Strong C."/>
            <person name="Farmer C."/>
            <person name="Delahaunty K."/>
            <person name="Markovic C."/>
            <person name="Hall O."/>
            <person name="Minx P."/>
            <person name="Tomlinson C."/>
            <person name="Mitreva M."/>
            <person name="Nelson J."/>
            <person name="Hou S."/>
            <person name="Wollam A."/>
            <person name="Pepin K.H."/>
            <person name="Johnson M."/>
            <person name="Bhonagiri V."/>
            <person name="Nash W.E."/>
            <person name="Warren W."/>
            <person name="Chinwalla A."/>
            <person name="Mardis E.R."/>
            <person name="Wilson R.K."/>
        </authorList>
    </citation>
    <scope>NUCLEOTIDE SEQUENCE [LARGE SCALE GENOMIC DNA]</scope>
    <source>
        <strain evidence="1">ATCC 700122</strain>
    </source>
</reference>
<sequence>MRPHVLDGACAEQPDPSARRCRRQGAWVRMGGAGRGILATRLLPVA</sequence>
<evidence type="ECO:0000313" key="2">
    <source>
        <dbReference type="Proteomes" id="UP000006001"/>
    </source>
</evidence>
<gene>
    <name evidence="1" type="ORF">HMPREF0762_00877</name>
</gene>
<dbReference type="HOGENOM" id="CLU_3189080_0_0_11"/>
<evidence type="ECO:0000313" key="1">
    <source>
        <dbReference type="EMBL" id="EEZ61539.1"/>
    </source>
</evidence>
<dbReference type="Proteomes" id="UP000006001">
    <property type="component" value="Unassembled WGS sequence"/>
</dbReference>